<evidence type="ECO:0000313" key="2">
    <source>
        <dbReference type="Proteomes" id="UP000499080"/>
    </source>
</evidence>
<dbReference type="Proteomes" id="UP000499080">
    <property type="component" value="Unassembled WGS sequence"/>
</dbReference>
<accession>A0A4Y2N3E4</accession>
<dbReference type="AlphaFoldDB" id="A0A4Y2N3E4"/>
<evidence type="ECO:0000313" key="1">
    <source>
        <dbReference type="EMBL" id="GBN32316.1"/>
    </source>
</evidence>
<comment type="caution">
    <text evidence="1">The sequence shown here is derived from an EMBL/GenBank/DDBJ whole genome shotgun (WGS) entry which is preliminary data.</text>
</comment>
<protein>
    <submittedName>
        <fullName evidence="1">Uncharacterized protein</fullName>
    </submittedName>
</protein>
<reference evidence="1 2" key="1">
    <citation type="journal article" date="2019" name="Sci. Rep.">
        <title>Orb-weaving spider Araneus ventricosus genome elucidates the spidroin gene catalogue.</title>
        <authorList>
            <person name="Kono N."/>
            <person name="Nakamura H."/>
            <person name="Ohtoshi R."/>
            <person name="Moran D.A.P."/>
            <person name="Shinohara A."/>
            <person name="Yoshida Y."/>
            <person name="Fujiwara M."/>
            <person name="Mori M."/>
            <person name="Tomita M."/>
            <person name="Arakawa K."/>
        </authorList>
    </citation>
    <scope>NUCLEOTIDE SEQUENCE [LARGE SCALE GENOMIC DNA]</scope>
</reference>
<keyword evidence="2" id="KW-1185">Reference proteome</keyword>
<dbReference type="EMBL" id="BGPR01206903">
    <property type="protein sequence ID" value="GBN32316.1"/>
    <property type="molecule type" value="Genomic_DNA"/>
</dbReference>
<sequence length="85" mass="10055">MVIQNDSSPYKEFTSIEMKDFPYVRVVPNNMLSPEEDSPRITLRNESRLISEENMPQSYFVEKCCSFIHNKRLSFWGTDTTVLRM</sequence>
<organism evidence="1 2">
    <name type="scientific">Araneus ventricosus</name>
    <name type="common">Orbweaver spider</name>
    <name type="synonym">Epeira ventricosa</name>
    <dbReference type="NCBI Taxonomy" id="182803"/>
    <lineage>
        <taxon>Eukaryota</taxon>
        <taxon>Metazoa</taxon>
        <taxon>Ecdysozoa</taxon>
        <taxon>Arthropoda</taxon>
        <taxon>Chelicerata</taxon>
        <taxon>Arachnida</taxon>
        <taxon>Araneae</taxon>
        <taxon>Araneomorphae</taxon>
        <taxon>Entelegynae</taxon>
        <taxon>Araneoidea</taxon>
        <taxon>Araneidae</taxon>
        <taxon>Araneus</taxon>
    </lineage>
</organism>
<name>A0A4Y2N3E4_ARAVE</name>
<proteinExistence type="predicted"/>
<gene>
    <name evidence="1" type="ORF">AVEN_274529_1</name>
</gene>